<dbReference type="InterPro" id="IPR000515">
    <property type="entry name" value="MetI-like"/>
</dbReference>
<dbReference type="EMBL" id="MEHA01000023">
    <property type="protein sequence ID" value="ODR46681.1"/>
    <property type="molecule type" value="Genomic_DNA"/>
</dbReference>
<keyword evidence="3" id="KW-1003">Cell membrane</keyword>
<evidence type="ECO:0000256" key="5">
    <source>
        <dbReference type="ARBA" id="ARBA00022989"/>
    </source>
</evidence>
<feature type="transmembrane region" description="Helical" evidence="7">
    <location>
        <begin position="278"/>
        <end position="296"/>
    </location>
</feature>
<protein>
    <submittedName>
        <fullName evidence="9">Putative multiple-sugar transport system permease YteP</fullName>
    </submittedName>
    <submittedName>
        <fullName evidence="10">Sugar ABC transporter permease</fullName>
    </submittedName>
</protein>
<keyword evidence="14" id="KW-1185">Reference proteome</keyword>
<proteinExistence type="inferred from homology"/>
<dbReference type="InterPro" id="IPR035906">
    <property type="entry name" value="MetI-like_sf"/>
</dbReference>
<keyword evidence="2 7" id="KW-0813">Transport</keyword>
<comment type="similarity">
    <text evidence="7">Belongs to the binding-protein-dependent transport system permease family.</text>
</comment>
<evidence type="ECO:0000259" key="8">
    <source>
        <dbReference type="PROSITE" id="PS50928"/>
    </source>
</evidence>
<reference evidence="11 14" key="2">
    <citation type="submission" date="2016-08" db="EMBL/GenBank/DDBJ databases">
        <title>Characterization of Isolates of Eisenbergiella tayi Derived from Blood Cultures, Using Whole Genome Sequencing.</title>
        <authorList>
            <person name="Bernier A.-M."/>
            <person name="Burdz T."/>
            <person name="Wiebe D."/>
            <person name="Bernard K."/>
        </authorList>
    </citation>
    <scope>NUCLEOTIDE SEQUENCE [LARGE SCALE GENOMIC DNA]</scope>
    <source>
        <strain evidence="11 14">NML120146</strain>
    </source>
</reference>
<keyword evidence="9" id="KW-0762">Sugar transport</keyword>
<dbReference type="PATRIC" id="fig|1432052.4.peg.1015"/>
<dbReference type="Gene3D" id="1.10.3720.10">
    <property type="entry name" value="MetI-like"/>
    <property type="match status" value="1"/>
</dbReference>
<organism evidence="10 13">
    <name type="scientific">Eisenbergiella tayi</name>
    <dbReference type="NCBI Taxonomy" id="1432052"/>
    <lineage>
        <taxon>Bacteria</taxon>
        <taxon>Bacillati</taxon>
        <taxon>Bacillota</taxon>
        <taxon>Clostridia</taxon>
        <taxon>Lachnospirales</taxon>
        <taxon>Lachnospiraceae</taxon>
        <taxon>Eisenbergiella</taxon>
    </lineage>
</organism>
<evidence type="ECO:0000256" key="1">
    <source>
        <dbReference type="ARBA" id="ARBA00004651"/>
    </source>
</evidence>
<dbReference type="EMBL" id="MCGH01000002">
    <property type="protein sequence ID" value="ODM05020.1"/>
    <property type="molecule type" value="Genomic_DNA"/>
</dbReference>
<evidence type="ECO:0000313" key="11">
    <source>
        <dbReference type="EMBL" id="ODR56891.1"/>
    </source>
</evidence>
<dbReference type="PANTHER" id="PTHR43227">
    <property type="entry name" value="BLL4140 PROTEIN"/>
    <property type="match status" value="1"/>
</dbReference>
<evidence type="ECO:0000313" key="9">
    <source>
        <dbReference type="EMBL" id="ODM05020.1"/>
    </source>
</evidence>
<feature type="transmembrane region" description="Helical" evidence="7">
    <location>
        <begin position="12"/>
        <end position="32"/>
    </location>
</feature>
<reference evidence="9 12" key="1">
    <citation type="submission" date="2016-07" db="EMBL/GenBank/DDBJ databases">
        <title>Characterization of isolates of Eisenbergiella tayi derived from blood cultures, using whole genome sequencing.</title>
        <authorList>
            <person name="Burdz T."/>
            <person name="Wiebe D."/>
            <person name="Huynh C."/>
            <person name="Bernard K."/>
        </authorList>
    </citation>
    <scope>NUCLEOTIDE SEQUENCE [LARGE SCALE GENOMIC DNA]</scope>
    <source>
        <strain evidence="9 12">NML 110608</strain>
    </source>
</reference>
<sequence length="306" mass="34405">MYAENRIRWKKAVPLFLMMIPGLFYLCINNYLPMTGILVAFKDYDPLGGIFGSKWIGFENFKFLFHSSDTIYILRNTLLYNVAFIILNTLFSVGMAVLLAEITNRLAVKFYQTALLLPSLVSTVILSYMVLLFLDGKTGYINNTILSFLNRSPVSWYSEPKYWPFILLFVNTWRSAGKMSIIYYATIIGFDSGLYEAANIDGASAWQKIKYITIPQLGPVIIVMTTIAVGHIFTADFGLFYQVPLDSGALYGVTNVLDTYVYRALIQLNDVGMSSAAGVFQSLVGFCLVISTNILLRKKSPENALF</sequence>
<feature type="transmembrane region" description="Helical" evidence="7">
    <location>
        <begin position="78"/>
        <end position="102"/>
    </location>
</feature>
<dbReference type="Proteomes" id="UP000094271">
    <property type="component" value="Unassembled WGS sequence"/>
</dbReference>
<reference evidence="10 13" key="3">
    <citation type="submission" date="2016-08" db="EMBL/GenBank/DDBJ databases">
        <authorList>
            <person name="Seilhamer J.J."/>
        </authorList>
    </citation>
    <scope>NUCLEOTIDE SEQUENCE [LARGE SCALE GENOMIC DNA]</scope>
    <source>
        <strain evidence="10 13">NML150140-1</strain>
    </source>
</reference>
<evidence type="ECO:0000256" key="6">
    <source>
        <dbReference type="ARBA" id="ARBA00023136"/>
    </source>
</evidence>
<feature type="domain" description="ABC transmembrane type-1" evidence="8">
    <location>
        <begin position="74"/>
        <end position="292"/>
    </location>
</feature>
<accession>A0A1E3UBM3</accession>
<dbReference type="EMBL" id="MEHD01000022">
    <property type="protein sequence ID" value="ODR56891.1"/>
    <property type="molecule type" value="Genomic_DNA"/>
</dbReference>
<dbReference type="GO" id="GO:0055085">
    <property type="term" value="P:transmembrane transport"/>
    <property type="evidence" value="ECO:0007669"/>
    <property type="project" value="InterPro"/>
</dbReference>
<evidence type="ECO:0000313" key="14">
    <source>
        <dbReference type="Proteomes" id="UP000094869"/>
    </source>
</evidence>
<dbReference type="GO" id="GO:0005886">
    <property type="term" value="C:plasma membrane"/>
    <property type="evidence" value="ECO:0007669"/>
    <property type="project" value="UniProtKB-SubCell"/>
</dbReference>
<dbReference type="PANTHER" id="PTHR43227:SF11">
    <property type="entry name" value="BLL4140 PROTEIN"/>
    <property type="match status" value="1"/>
</dbReference>
<dbReference type="Pfam" id="PF00528">
    <property type="entry name" value="BPD_transp_1"/>
    <property type="match status" value="1"/>
</dbReference>
<gene>
    <name evidence="9" type="primary">yteP_15</name>
    <name evidence="10" type="ORF">BEI59_24645</name>
    <name evidence="9" type="ORF">BEI61_00903</name>
    <name evidence="11" type="ORF">BEI63_11955</name>
</gene>
<dbReference type="CDD" id="cd06261">
    <property type="entry name" value="TM_PBP2"/>
    <property type="match status" value="1"/>
</dbReference>
<dbReference type="Proteomes" id="UP000094869">
    <property type="component" value="Unassembled WGS sequence"/>
</dbReference>
<feature type="transmembrane region" description="Helical" evidence="7">
    <location>
        <begin position="217"/>
        <end position="241"/>
    </location>
</feature>
<dbReference type="InterPro" id="IPR050809">
    <property type="entry name" value="UgpAE/MalFG_permease"/>
</dbReference>
<keyword evidence="4 7" id="KW-0812">Transmembrane</keyword>
<dbReference type="PROSITE" id="PS50928">
    <property type="entry name" value="ABC_TM1"/>
    <property type="match status" value="1"/>
</dbReference>
<evidence type="ECO:0000313" key="10">
    <source>
        <dbReference type="EMBL" id="ODR46681.1"/>
    </source>
</evidence>
<comment type="subcellular location">
    <subcellularLocation>
        <location evidence="1 7">Cell membrane</location>
        <topology evidence="1 7">Multi-pass membrane protein</topology>
    </subcellularLocation>
</comment>
<evidence type="ECO:0000256" key="4">
    <source>
        <dbReference type="ARBA" id="ARBA00022692"/>
    </source>
</evidence>
<comment type="caution">
    <text evidence="10">The sequence shown here is derived from an EMBL/GenBank/DDBJ whole genome shotgun (WGS) entry which is preliminary data.</text>
</comment>
<dbReference type="SUPFAM" id="SSF161098">
    <property type="entry name" value="MetI-like"/>
    <property type="match status" value="1"/>
</dbReference>
<keyword evidence="6 7" id="KW-0472">Membrane</keyword>
<evidence type="ECO:0000313" key="13">
    <source>
        <dbReference type="Proteomes" id="UP000094271"/>
    </source>
</evidence>
<dbReference type="AlphaFoldDB" id="A0A1E3UBM3"/>
<dbReference type="RefSeq" id="WP_069151426.1">
    <property type="nucleotide sequence ID" value="NZ_CAJLDD010000009.1"/>
</dbReference>
<evidence type="ECO:0000313" key="12">
    <source>
        <dbReference type="Proteomes" id="UP000094067"/>
    </source>
</evidence>
<feature type="transmembrane region" description="Helical" evidence="7">
    <location>
        <begin position="114"/>
        <end position="134"/>
    </location>
</feature>
<evidence type="ECO:0000256" key="3">
    <source>
        <dbReference type="ARBA" id="ARBA00022475"/>
    </source>
</evidence>
<evidence type="ECO:0000256" key="7">
    <source>
        <dbReference type="RuleBase" id="RU363032"/>
    </source>
</evidence>
<evidence type="ECO:0000256" key="2">
    <source>
        <dbReference type="ARBA" id="ARBA00022448"/>
    </source>
</evidence>
<dbReference type="OrthoDB" id="9785836at2"/>
<dbReference type="Proteomes" id="UP000094067">
    <property type="component" value="Unassembled WGS sequence"/>
</dbReference>
<name>A0A1E3UBM3_9FIRM</name>
<keyword evidence="5 7" id="KW-1133">Transmembrane helix</keyword>